<dbReference type="PANTHER" id="PTHR42928">
    <property type="entry name" value="TRICARBOXYLATE-BINDING PROTEIN"/>
    <property type="match status" value="1"/>
</dbReference>
<dbReference type="SUPFAM" id="SSF53850">
    <property type="entry name" value="Periplasmic binding protein-like II"/>
    <property type="match status" value="1"/>
</dbReference>
<dbReference type="Gene3D" id="3.40.190.150">
    <property type="entry name" value="Bordetella uptake gene, domain 1"/>
    <property type="match status" value="1"/>
</dbReference>
<evidence type="ECO:0000313" key="2">
    <source>
        <dbReference type="EMBL" id="MFC4199816.1"/>
    </source>
</evidence>
<dbReference type="PIRSF" id="PIRSF017082">
    <property type="entry name" value="YflP"/>
    <property type="match status" value="1"/>
</dbReference>
<dbReference type="RefSeq" id="WP_246600221.1">
    <property type="nucleotide sequence ID" value="NZ_JAHTBN010000001.1"/>
</dbReference>
<dbReference type="InterPro" id="IPR005064">
    <property type="entry name" value="BUG"/>
</dbReference>
<name>A0ABV8NVC3_9BURK</name>
<dbReference type="Pfam" id="PF03401">
    <property type="entry name" value="TctC"/>
    <property type="match status" value="1"/>
</dbReference>
<dbReference type="CDD" id="cd07012">
    <property type="entry name" value="PBP2_Bug_TTT"/>
    <property type="match status" value="1"/>
</dbReference>
<comment type="caution">
    <text evidence="2">The sequence shown here is derived from an EMBL/GenBank/DDBJ whole genome shotgun (WGS) entry which is preliminary data.</text>
</comment>
<gene>
    <name evidence="2" type="ORF">ACFOY1_02515</name>
</gene>
<reference evidence="3" key="1">
    <citation type="journal article" date="2019" name="Int. J. Syst. Evol. Microbiol.">
        <title>The Global Catalogue of Microorganisms (GCM) 10K type strain sequencing project: providing services to taxonomists for standard genome sequencing and annotation.</title>
        <authorList>
            <consortium name="The Broad Institute Genomics Platform"/>
            <consortium name="The Broad Institute Genome Sequencing Center for Infectious Disease"/>
            <person name="Wu L."/>
            <person name="Ma J."/>
        </authorList>
    </citation>
    <scope>NUCLEOTIDE SEQUENCE [LARGE SCALE GENOMIC DNA]</scope>
    <source>
        <strain evidence="3">LMG 24813</strain>
    </source>
</reference>
<protein>
    <submittedName>
        <fullName evidence="2">Bug family tripartite tricarboxylate transporter substrate binding protein</fullName>
    </submittedName>
</protein>
<dbReference type="InterPro" id="IPR042100">
    <property type="entry name" value="Bug_dom1"/>
</dbReference>
<accession>A0ABV8NVC3</accession>
<dbReference type="PANTHER" id="PTHR42928:SF5">
    <property type="entry name" value="BLR1237 PROTEIN"/>
    <property type="match status" value="1"/>
</dbReference>
<evidence type="ECO:0000256" key="1">
    <source>
        <dbReference type="ARBA" id="ARBA00006987"/>
    </source>
</evidence>
<dbReference type="Gene3D" id="3.40.190.10">
    <property type="entry name" value="Periplasmic binding protein-like II"/>
    <property type="match status" value="1"/>
</dbReference>
<sequence>MATILWSCAGYTATFPNRPLNLIVPFVPGGSSDITARAIQPALTQELGQTVIIENKPGANGGIGAAELKRAKPDGYTMMVGSIGTYAINPSIYKKLAYDPTRDFRYLTEAVRTPNVLVVNPKLDVHDVAGLLAYAKQHPESMSYACSGMGASEQLSAALFRLRTHSPGVDVPYRGGGAAISDTLSGQIKVMFMNLGAVLPYIRAGQLRALAVTSEHRIASIPDVPTMQEAGISDMVVYSWQSIAVPKATPTPVVERLSKALRTALVAPKSKAVLEKQGYEVVANSWQDADAWQHSETARWAKVVKDAGIHLN</sequence>
<comment type="similarity">
    <text evidence="1">Belongs to the UPF0065 (bug) family.</text>
</comment>
<evidence type="ECO:0000313" key="3">
    <source>
        <dbReference type="Proteomes" id="UP001595848"/>
    </source>
</evidence>
<dbReference type="EMBL" id="JBHSBV010000001">
    <property type="protein sequence ID" value="MFC4199816.1"/>
    <property type="molecule type" value="Genomic_DNA"/>
</dbReference>
<dbReference type="Proteomes" id="UP001595848">
    <property type="component" value="Unassembled WGS sequence"/>
</dbReference>
<keyword evidence="3" id="KW-1185">Reference proteome</keyword>
<organism evidence="2 3">
    <name type="scientific">Candidimonas humi</name>
    <dbReference type="NCBI Taxonomy" id="683355"/>
    <lineage>
        <taxon>Bacteria</taxon>
        <taxon>Pseudomonadati</taxon>
        <taxon>Pseudomonadota</taxon>
        <taxon>Betaproteobacteria</taxon>
        <taxon>Burkholderiales</taxon>
        <taxon>Alcaligenaceae</taxon>
        <taxon>Candidimonas</taxon>
    </lineage>
</organism>
<proteinExistence type="inferred from homology"/>